<comment type="similarity">
    <text evidence="7">Belongs to the gamma-glutamyl phosphate reductase family.</text>
</comment>
<protein>
    <recommendedName>
        <fullName evidence="7">Gamma-glutamyl phosphate reductase</fullName>
        <shortName evidence="7">GPR</shortName>
        <ecNumber evidence="7">1.2.1.41</ecNumber>
    </recommendedName>
    <alternativeName>
        <fullName evidence="7">Glutamate-5-semialdehyde dehydrogenase</fullName>
    </alternativeName>
    <alternativeName>
        <fullName evidence="7">Glutamyl-gamma-semialdehyde dehydrogenase</fullName>
        <shortName evidence="7">GSA dehydrogenase</shortName>
    </alternativeName>
</protein>
<evidence type="ECO:0000256" key="7">
    <source>
        <dbReference type="HAMAP-Rule" id="MF_00412"/>
    </source>
</evidence>
<dbReference type="GO" id="GO:0055129">
    <property type="term" value="P:L-proline biosynthetic process"/>
    <property type="evidence" value="ECO:0007669"/>
    <property type="project" value="UniProtKB-UniRule"/>
</dbReference>
<dbReference type="InterPro" id="IPR016161">
    <property type="entry name" value="Ald_DH/histidinol_DH"/>
</dbReference>
<dbReference type="PIRSF" id="PIRSF000151">
    <property type="entry name" value="GPR"/>
    <property type="match status" value="1"/>
</dbReference>
<evidence type="ECO:0000313" key="9">
    <source>
        <dbReference type="EMBL" id="HIU99974.1"/>
    </source>
</evidence>
<evidence type="ECO:0000313" key="10">
    <source>
        <dbReference type="Proteomes" id="UP000886891"/>
    </source>
</evidence>
<dbReference type="NCBIfam" id="NF001221">
    <property type="entry name" value="PRK00197.1"/>
    <property type="match status" value="1"/>
</dbReference>
<keyword evidence="3 7" id="KW-0641">Proline biosynthesis</keyword>
<dbReference type="Pfam" id="PF00171">
    <property type="entry name" value="Aldedh"/>
    <property type="match status" value="1"/>
</dbReference>
<evidence type="ECO:0000259" key="8">
    <source>
        <dbReference type="Pfam" id="PF00171"/>
    </source>
</evidence>
<dbReference type="AlphaFoldDB" id="A0A9D1NBU9"/>
<dbReference type="SUPFAM" id="SSF53720">
    <property type="entry name" value="ALDH-like"/>
    <property type="match status" value="1"/>
</dbReference>
<evidence type="ECO:0000256" key="1">
    <source>
        <dbReference type="ARBA" id="ARBA00004985"/>
    </source>
</evidence>
<evidence type="ECO:0000256" key="4">
    <source>
        <dbReference type="ARBA" id="ARBA00022857"/>
    </source>
</evidence>
<dbReference type="GO" id="GO:0050661">
    <property type="term" value="F:NADP binding"/>
    <property type="evidence" value="ECO:0007669"/>
    <property type="project" value="InterPro"/>
</dbReference>
<comment type="caution">
    <text evidence="9">The sequence shown here is derived from an EMBL/GenBank/DDBJ whole genome shotgun (WGS) entry which is preliminary data.</text>
</comment>
<dbReference type="HAMAP" id="MF_00412">
    <property type="entry name" value="ProA"/>
    <property type="match status" value="1"/>
</dbReference>
<keyword evidence="4 7" id="KW-0521">NADP</keyword>
<sequence>MNVSELCQRVKLAANKLAGIDTETKNLVLRIAGRKLTEQADALIAANALDLAAAKANGRNAAFLDRLMLDAKRIEGMVRGLDAVIALPDPVGKVVETYKMYNGIDVTKVRAPLGVIGIIFEARPNVALDAAALCIKSGNGVVLRGSRDSRNSVCKIVDCIREALAEAGVSPDTVGLVDGPDRALTTEMLHQGQYIDVVIPRGGEGLKKVVLENAVMPVIASAGGNCHAYLAADCDPEIALTTTFNAKVSRPGVCNALETVLFDRALDKSFVRKVLDRLAEANVEIRGDAELQATYPAATLVPEEEFYREYEDLIVKAKFVDGVQEAIDHINRFGTHHSDAIITSDMSKAQKFAKEVDSAAVYVNASTRFTDGFEFGLGAEMGISTQKLHVRGPIGLCELTSVKYVLNGNGQIR</sequence>
<accession>A0A9D1NBU9</accession>
<dbReference type="EMBL" id="DVOH01000017">
    <property type="protein sequence ID" value="HIU99974.1"/>
    <property type="molecule type" value="Genomic_DNA"/>
</dbReference>
<gene>
    <name evidence="7" type="primary">proA</name>
    <name evidence="9" type="ORF">IAB14_02530</name>
</gene>
<dbReference type="InterPro" id="IPR015590">
    <property type="entry name" value="Aldehyde_DH_dom"/>
</dbReference>
<dbReference type="GO" id="GO:0005737">
    <property type="term" value="C:cytoplasm"/>
    <property type="evidence" value="ECO:0007669"/>
    <property type="project" value="UniProtKB-SubCell"/>
</dbReference>
<evidence type="ECO:0000256" key="2">
    <source>
        <dbReference type="ARBA" id="ARBA00022605"/>
    </source>
</evidence>
<dbReference type="PANTHER" id="PTHR11063">
    <property type="entry name" value="GLUTAMATE SEMIALDEHYDE DEHYDROGENASE"/>
    <property type="match status" value="1"/>
</dbReference>
<keyword evidence="2 7" id="KW-0028">Amino-acid biosynthesis</keyword>
<dbReference type="InterPro" id="IPR016162">
    <property type="entry name" value="Ald_DH_N"/>
</dbReference>
<dbReference type="PROSITE" id="PS01223">
    <property type="entry name" value="PROA"/>
    <property type="match status" value="1"/>
</dbReference>
<dbReference type="NCBIfam" id="TIGR00407">
    <property type="entry name" value="proA"/>
    <property type="match status" value="1"/>
</dbReference>
<dbReference type="InterPro" id="IPR000965">
    <property type="entry name" value="GPR_dom"/>
</dbReference>
<dbReference type="Proteomes" id="UP000886891">
    <property type="component" value="Unassembled WGS sequence"/>
</dbReference>
<comment type="function">
    <text evidence="7">Catalyzes the NADPH-dependent reduction of L-glutamate 5-phosphate into L-glutamate 5-semialdehyde and phosphate. The product spontaneously undergoes cyclization to form 1-pyrroline-5-carboxylate.</text>
</comment>
<proteinExistence type="inferred from homology"/>
<organism evidence="9 10">
    <name type="scientific">Candidatus Stercoripulliclostridium merdipullorum</name>
    <dbReference type="NCBI Taxonomy" id="2840952"/>
    <lineage>
        <taxon>Bacteria</taxon>
        <taxon>Bacillati</taxon>
        <taxon>Bacillota</taxon>
        <taxon>Clostridia</taxon>
        <taxon>Eubacteriales</taxon>
        <taxon>Candidatus Stercoripulliclostridium</taxon>
    </lineage>
</organism>
<evidence type="ECO:0000256" key="5">
    <source>
        <dbReference type="ARBA" id="ARBA00023002"/>
    </source>
</evidence>
<reference evidence="9" key="2">
    <citation type="journal article" date="2021" name="PeerJ">
        <title>Extensive microbial diversity within the chicken gut microbiome revealed by metagenomics and culture.</title>
        <authorList>
            <person name="Gilroy R."/>
            <person name="Ravi A."/>
            <person name="Getino M."/>
            <person name="Pursley I."/>
            <person name="Horton D.L."/>
            <person name="Alikhan N.F."/>
            <person name="Baker D."/>
            <person name="Gharbi K."/>
            <person name="Hall N."/>
            <person name="Watson M."/>
            <person name="Adriaenssens E.M."/>
            <person name="Foster-Nyarko E."/>
            <person name="Jarju S."/>
            <person name="Secka A."/>
            <person name="Antonio M."/>
            <person name="Oren A."/>
            <person name="Chaudhuri R.R."/>
            <person name="La Ragione R."/>
            <person name="Hildebrand F."/>
            <person name="Pallen M.J."/>
        </authorList>
    </citation>
    <scope>NUCLEOTIDE SEQUENCE</scope>
    <source>
        <strain evidence="9">23406</strain>
    </source>
</reference>
<evidence type="ECO:0000256" key="6">
    <source>
        <dbReference type="ARBA" id="ARBA00049024"/>
    </source>
</evidence>
<dbReference type="InterPro" id="IPR012134">
    <property type="entry name" value="Glu-5-SA_DH"/>
</dbReference>
<comment type="catalytic activity">
    <reaction evidence="6 7">
        <text>L-glutamate 5-semialdehyde + phosphate + NADP(+) = L-glutamyl 5-phosphate + NADPH + H(+)</text>
        <dbReference type="Rhea" id="RHEA:19541"/>
        <dbReference type="ChEBI" id="CHEBI:15378"/>
        <dbReference type="ChEBI" id="CHEBI:43474"/>
        <dbReference type="ChEBI" id="CHEBI:57783"/>
        <dbReference type="ChEBI" id="CHEBI:58066"/>
        <dbReference type="ChEBI" id="CHEBI:58274"/>
        <dbReference type="ChEBI" id="CHEBI:58349"/>
        <dbReference type="EC" id="1.2.1.41"/>
    </reaction>
</comment>
<evidence type="ECO:0000256" key="3">
    <source>
        <dbReference type="ARBA" id="ARBA00022650"/>
    </source>
</evidence>
<dbReference type="InterPro" id="IPR020593">
    <property type="entry name" value="G-glutamylP_reductase_CS"/>
</dbReference>
<dbReference type="FunFam" id="3.40.309.10:FF:000006">
    <property type="entry name" value="Gamma-glutamyl phosphate reductase"/>
    <property type="match status" value="1"/>
</dbReference>
<dbReference type="EC" id="1.2.1.41" evidence="7"/>
<comment type="pathway">
    <text evidence="1 7">Amino-acid biosynthesis; L-proline biosynthesis; L-glutamate 5-semialdehyde from L-glutamate: step 2/2.</text>
</comment>
<dbReference type="InterPro" id="IPR016163">
    <property type="entry name" value="Ald_DH_C"/>
</dbReference>
<dbReference type="Gene3D" id="3.40.309.10">
    <property type="entry name" value="Aldehyde Dehydrogenase, Chain A, domain 2"/>
    <property type="match status" value="1"/>
</dbReference>
<dbReference type="GO" id="GO:0004350">
    <property type="term" value="F:glutamate-5-semialdehyde dehydrogenase activity"/>
    <property type="evidence" value="ECO:0007669"/>
    <property type="project" value="UniProtKB-UniRule"/>
</dbReference>
<dbReference type="PANTHER" id="PTHR11063:SF8">
    <property type="entry name" value="DELTA-1-PYRROLINE-5-CARBOXYLATE SYNTHASE"/>
    <property type="match status" value="1"/>
</dbReference>
<dbReference type="CDD" id="cd07079">
    <property type="entry name" value="ALDH_F18-19_ProA-GPR"/>
    <property type="match status" value="1"/>
</dbReference>
<reference evidence="9" key="1">
    <citation type="submission" date="2020-10" db="EMBL/GenBank/DDBJ databases">
        <authorList>
            <person name="Gilroy R."/>
        </authorList>
    </citation>
    <scope>NUCLEOTIDE SEQUENCE</scope>
    <source>
        <strain evidence="9">23406</strain>
    </source>
</reference>
<dbReference type="Gene3D" id="3.40.605.10">
    <property type="entry name" value="Aldehyde Dehydrogenase, Chain A, domain 1"/>
    <property type="match status" value="1"/>
</dbReference>
<keyword evidence="5 7" id="KW-0560">Oxidoreductase</keyword>
<comment type="subcellular location">
    <subcellularLocation>
        <location evidence="7">Cytoplasm</location>
    </subcellularLocation>
</comment>
<keyword evidence="7" id="KW-0963">Cytoplasm</keyword>
<feature type="domain" description="Aldehyde dehydrogenase" evidence="8">
    <location>
        <begin position="11"/>
        <end position="284"/>
    </location>
</feature>
<name>A0A9D1NBU9_9FIRM</name>